<dbReference type="EMBL" id="MVIT01000067">
    <property type="protein sequence ID" value="OOV41933.1"/>
    <property type="molecule type" value="Genomic_DNA"/>
</dbReference>
<name>A0A1T1DMV9_9LEPT</name>
<proteinExistence type="predicted"/>
<comment type="caution">
    <text evidence="1">The sequence shown here is derived from an EMBL/GenBank/DDBJ whole genome shotgun (WGS) entry which is preliminary data.</text>
</comment>
<dbReference type="AlphaFoldDB" id="A0A1T1DMV9"/>
<evidence type="ECO:0000313" key="2">
    <source>
        <dbReference type="Proteomes" id="UP000191008"/>
    </source>
</evidence>
<reference evidence="1 2" key="1">
    <citation type="submission" date="2017-02" db="EMBL/GenBank/DDBJ databases">
        <title>Comparative genomic analysis of Brazilian Leptospira kirschneri strains of different serogroups.</title>
        <authorList>
            <person name="Moreno L.Z."/>
            <person name="Miraglia F."/>
            <person name="Kremer F.S."/>
            <person name="Eslabao M.R."/>
            <person name="Lilenbaum W."/>
            <person name="Dellagostin O.A."/>
            <person name="Moreno A.M."/>
        </authorList>
    </citation>
    <scope>NUCLEOTIDE SEQUENCE [LARGE SCALE GENOMIC DNA]</scope>
    <source>
        <strain evidence="1 2">M110/06</strain>
    </source>
</reference>
<organism evidence="1 2">
    <name type="scientific">Leptospira kirschneri serovar Pomona</name>
    <dbReference type="NCBI Taxonomy" id="561005"/>
    <lineage>
        <taxon>Bacteria</taxon>
        <taxon>Pseudomonadati</taxon>
        <taxon>Spirochaetota</taxon>
        <taxon>Spirochaetia</taxon>
        <taxon>Leptospirales</taxon>
        <taxon>Leptospiraceae</taxon>
        <taxon>Leptospira</taxon>
    </lineage>
</organism>
<dbReference type="Proteomes" id="UP000191008">
    <property type="component" value="Unassembled WGS sequence"/>
</dbReference>
<protein>
    <submittedName>
        <fullName evidence="1">Uncharacterized protein</fullName>
    </submittedName>
</protein>
<accession>A0A1T1DMV9</accession>
<sequence length="73" mass="8759">MWGNSGSLWIAFYVESKDNCCIMFSVCNLLTRAKESVRLPMASWIRLVYCSCYLRFFEMFFILENVYIDDDRF</sequence>
<evidence type="ECO:0000313" key="1">
    <source>
        <dbReference type="EMBL" id="OOV41933.1"/>
    </source>
</evidence>
<gene>
    <name evidence="1" type="ORF">B1J93_11385</name>
</gene>